<sequence>MADMAYDHRWKVLLLGDSRTGKSNLASQFTQSKFNTELEPTMGIKPFIKMVQTNGKTIKANIWDTAGQERFRAPVFYYNEAVGALIVYDVTNRQSFENAARWLEEVRDHGDADIAITVVGTKTDLEGQRAVTPEEGKKFADDNQLLFIETSARDNSQVEAVFQTILDAIYKKQCPGQ</sequence>
<evidence type="ECO:0000313" key="2">
    <source>
        <dbReference type="EMBL" id="KAF4456488.1"/>
    </source>
</evidence>
<accession>A0A8H4KVH9</accession>
<organism evidence="2 3">
    <name type="scientific">Fusarium austroafricanum</name>
    <dbReference type="NCBI Taxonomy" id="2364996"/>
    <lineage>
        <taxon>Eukaryota</taxon>
        <taxon>Fungi</taxon>
        <taxon>Dikarya</taxon>
        <taxon>Ascomycota</taxon>
        <taxon>Pezizomycotina</taxon>
        <taxon>Sordariomycetes</taxon>
        <taxon>Hypocreomycetidae</taxon>
        <taxon>Hypocreales</taxon>
        <taxon>Nectriaceae</taxon>
        <taxon>Fusarium</taxon>
        <taxon>Fusarium concolor species complex</taxon>
    </lineage>
</organism>
<dbReference type="FunFam" id="3.40.50.300:FF:000808">
    <property type="entry name" value="Small GTP-binding protein, putative"/>
    <property type="match status" value="1"/>
</dbReference>
<dbReference type="PROSITE" id="PS51419">
    <property type="entry name" value="RAB"/>
    <property type="match status" value="1"/>
</dbReference>
<dbReference type="GO" id="GO:0003924">
    <property type="term" value="F:GTPase activity"/>
    <property type="evidence" value="ECO:0007669"/>
    <property type="project" value="InterPro"/>
</dbReference>
<evidence type="ECO:0000313" key="3">
    <source>
        <dbReference type="Proteomes" id="UP000605986"/>
    </source>
</evidence>
<gene>
    <name evidence="2" type="ORF">F53441_1392</name>
</gene>
<dbReference type="SMART" id="SM00175">
    <property type="entry name" value="RAB"/>
    <property type="match status" value="1"/>
</dbReference>
<keyword evidence="3" id="KW-1185">Reference proteome</keyword>
<dbReference type="SMART" id="SM00174">
    <property type="entry name" value="RHO"/>
    <property type="match status" value="1"/>
</dbReference>
<dbReference type="Proteomes" id="UP000605986">
    <property type="component" value="Unassembled WGS sequence"/>
</dbReference>
<dbReference type="EMBL" id="JAADJG010000057">
    <property type="protein sequence ID" value="KAF4456488.1"/>
    <property type="molecule type" value="Genomic_DNA"/>
</dbReference>
<dbReference type="PANTHER" id="PTHR47979">
    <property type="entry name" value="DRAB11-RELATED"/>
    <property type="match status" value="1"/>
</dbReference>
<proteinExistence type="inferred from homology"/>
<dbReference type="SMART" id="SM00173">
    <property type="entry name" value="RAS"/>
    <property type="match status" value="1"/>
</dbReference>
<dbReference type="PROSITE" id="PS51421">
    <property type="entry name" value="RAS"/>
    <property type="match status" value="1"/>
</dbReference>
<dbReference type="SUPFAM" id="SSF52540">
    <property type="entry name" value="P-loop containing nucleoside triphosphate hydrolases"/>
    <property type="match status" value="1"/>
</dbReference>
<dbReference type="Gene3D" id="3.40.50.300">
    <property type="entry name" value="P-loop containing nucleotide triphosphate hydrolases"/>
    <property type="match status" value="1"/>
</dbReference>
<evidence type="ECO:0000256" key="1">
    <source>
        <dbReference type="ARBA" id="ARBA00006270"/>
    </source>
</evidence>
<dbReference type="InterPro" id="IPR027417">
    <property type="entry name" value="P-loop_NTPase"/>
</dbReference>
<dbReference type="PROSITE" id="PS51420">
    <property type="entry name" value="RHO"/>
    <property type="match status" value="1"/>
</dbReference>
<comment type="caution">
    <text evidence="2">The sequence shown here is derived from an EMBL/GenBank/DDBJ whole genome shotgun (WGS) entry which is preliminary data.</text>
</comment>
<comment type="similarity">
    <text evidence="1">Belongs to the small GTPase superfamily. Rab family.</text>
</comment>
<dbReference type="AlphaFoldDB" id="A0A8H4KVH9"/>
<dbReference type="GO" id="GO:0005525">
    <property type="term" value="F:GTP binding"/>
    <property type="evidence" value="ECO:0007669"/>
    <property type="project" value="InterPro"/>
</dbReference>
<dbReference type="OrthoDB" id="63533at2759"/>
<dbReference type="InterPro" id="IPR001806">
    <property type="entry name" value="Small_GTPase"/>
</dbReference>
<dbReference type="InterPro" id="IPR005225">
    <property type="entry name" value="Small_GTP-bd"/>
</dbReference>
<dbReference type="Pfam" id="PF00071">
    <property type="entry name" value="Ras"/>
    <property type="match status" value="1"/>
</dbReference>
<reference evidence="2" key="1">
    <citation type="submission" date="2020-01" db="EMBL/GenBank/DDBJ databases">
        <title>Identification and distribution of gene clusters putatively required for synthesis of sphingolipid metabolism inhibitors in phylogenetically diverse species of the filamentous fungus Fusarium.</title>
        <authorList>
            <person name="Kim H.-S."/>
            <person name="Busman M."/>
            <person name="Brown D.W."/>
            <person name="Divon H."/>
            <person name="Uhlig S."/>
            <person name="Proctor R.H."/>
        </authorList>
    </citation>
    <scope>NUCLEOTIDE SEQUENCE</scope>
    <source>
        <strain evidence="2">NRRL 53441</strain>
    </source>
</reference>
<dbReference type="InterPro" id="IPR050209">
    <property type="entry name" value="Rab_GTPases_membrane_traffic"/>
</dbReference>
<protein>
    <submittedName>
        <fullName evidence="2">Rab family, other</fullName>
    </submittedName>
</protein>
<dbReference type="NCBIfam" id="TIGR00231">
    <property type="entry name" value="small_GTP"/>
    <property type="match status" value="1"/>
</dbReference>
<dbReference type="PRINTS" id="PR00449">
    <property type="entry name" value="RASTRNSFRMNG"/>
</dbReference>
<name>A0A8H4KVH9_9HYPO</name>